<name>A0A0H2X0J5_CHLTA</name>
<dbReference type="HOGENOM" id="CLU_975557_0_0_0"/>
<dbReference type="EMBL" id="CP000051">
    <property type="protein sequence ID" value="AAX50396.1"/>
    <property type="molecule type" value="Genomic_DNA"/>
</dbReference>
<accession>A0A0H2X0J5</accession>
<evidence type="ECO:0000256" key="1">
    <source>
        <dbReference type="SAM" id="MobiDB-lite"/>
    </source>
</evidence>
<evidence type="ECO:0000313" key="3">
    <source>
        <dbReference type="Proteomes" id="UP000002532"/>
    </source>
</evidence>
<protein>
    <submittedName>
        <fullName evidence="2">Uncharacterized protein</fullName>
    </submittedName>
</protein>
<sequence length="280" mass="31372">MKKPVFTGGAPIPGISTEEGTGVKDQNLWMRNATLKVEGDATIDDTLTSRDLKVTGPTIHTDLDLSVGGDVKGGRTVLGETVLEGDFNIKCNQGQVPQFTNLSDPLSARDAITFDYYRDRSTQAYNCATHRNGALVNGNRFIDLRLHNSEDSESYTPMYRNRFYWKDNDQKKLYLKSPGIYQVAFQIFRSGGYHSGNDDPTIFLRLYTSAYEYTNLCTGDTRGFNPGNTTNTSLYSIFSIPSIGNEHPFIQVFTKIHVNIAYSMINVIWFPFGSSYKEAD</sequence>
<feature type="region of interest" description="Disordered" evidence="1">
    <location>
        <begin position="1"/>
        <end position="20"/>
    </location>
</feature>
<proteinExistence type="predicted"/>
<dbReference type="RefSeq" id="WP_009871489.1">
    <property type="nucleotide sequence ID" value="NC_007429.1"/>
</dbReference>
<dbReference type="KEGG" id="cta:CTA_0152"/>
<reference evidence="2 3" key="1">
    <citation type="journal article" date="2005" name="Infect. Immun.">
        <title>Comparative genomic analysis of Chlamydia trachomatis oculotropic and genitotropic strains.</title>
        <authorList>
            <person name="Carlson J.H."/>
            <person name="Porcella S.F."/>
            <person name="McClarty G."/>
            <person name="Caldwell H.D."/>
        </authorList>
    </citation>
    <scope>NUCLEOTIDE SEQUENCE [LARGE SCALE GENOMIC DNA]</scope>
    <source>
        <strain evidence="3">ATCC VR-571B / DSM 19440 / HAR-13</strain>
    </source>
</reference>
<dbReference type="Proteomes" id="UP000002532">
    <property type="component" value="Chromosome"/>
</dbReference>
<keyword evidence="3" id="KW-1185">Reference proteome</keyword>
<organism evidence="2 3">
    <name type="scientific">Chlamydia trachomatis serovar A (strain ATCC VR-571B / DSM 19440 / HAR-13)</name>
    <dbReference type="NCBI Taxonomy" id="315277"/>
    <lineage>
        <taxon>Bacteria</taxon>
        <taxon>Pseudomonadati</taxon>
        <taxon>Chlamydiota</taxon>
        <taxon>Chlamydiia</taxon>
        <taxon>Chlamydiales</taxon>
        <taxon>Chlamydiaceae</taxon>
        <taxon>Chlamydia/Chlamydophila group</taxon>
        <taxon>Chlamydia</taxon>
    </lineage>
</organism>
<gene>
    <name evidence="2" type="ordered locus">CTA_0152</name>
</gene>
<dbReference type="AlphaFoldDB" id="A0A0H2X0J5"/>
<evidence type="ECO:0000313" key="2">
    <source>
        <dbReference type="EMBL" id="AAX50396.1"/>
    </source>
</evidence>